<gene>
    <name evidence="2" type="ORF">IGS67_03040</name>
</gene>
<name>A0ABR9DPX5_9MICO</name>
<accession>A0ABR9DPX5</accession>
<organism evidence="2 3">
    <name type="scientific">Flavimobilis rhizosphaerae</name>
    <dbReference type="NCBI Taxonomy" id="2775421"/>
    <lineage>
        <taxon>Bacteria</taxon>
        <taxon>Bacillati</taxon>
        <taxon>Actinomycetota</taxon>
        <taxon>Actinomycetes</taxon>
        <taxon>Micrococcales</taxon>
        <taxon>Jonesiaceae</taxon>
        <taxon>Flavimobilis</taxon>
    </lineage>
</organism>
<dbReference type="RefSeq" id="WP_192277656.1">
    <property type="nucleotide sequence ID" value="NZ_JACZDF010000001.1"/>
</dbReference>
<evidence type="ECO:0000256" key="1">
    <source>
        <dbReference type="SAM" id="Phobius"/>
    </source>
</evidence>
<evidence type="ECO:0008006" key="4">
    <source>
        <dbReference type="Google" id="ProtNLM"/>
    </source>
</evidence>
<keyword evidence="1" id="KW-1133">Transmembrane helix</keyword>
<feature type="transmembrane region" description="Helical" evidence="1">
    <location>
        <begin position="12"/>
        <end position="39"/>
    </location>
</feature>
<dbReference type="EMBL" id="JACZDF010000001">
    <property type="protein sequence ID" value="MBD9698471.1"/>
    <property type="molecule type" value="Genomic_DNA"/>
</dbReference>
<evidence type="ECO:0000313" key="2">
    <source>
        <dbReference type="EMBL" id="MBD9698471.1"/>
    </source>
</evidence>
<feature type="transmembrane region" description="Helical" evidence="1">
    <location>
        <begin position="104"/>
        <end position="124"/>
    </location>
</feature>
<sequence>MSQPTDPSPVRAAFAGVLRAVTLFVVAVAVLGAGAGLLVGGTPGLWGGLLGAGVAAFFSVTTAVIMVRTADKPMHVTNAWVIGAWLAKMLVLLVVLALLKDATFFHKGVFFVVLVVAVVGSMALEMWQLQRARIPVVDLTQRSGTETGPDAEAP</sequence>
<feature type="transmembrane region" description="Helical" evidence="1">
    <location>
        <begin position="79"/>
        <end position="98"/>
    </location>
</feature>
<comment type="caution">
    <text evidence="2">The sequence shown here is derived from an EMBL/GenBank/DDBJ whole genome shotgun (WGS) entry which is preliminary data.</text>
</comment>
<keyword evidence="1" id="KW-0472">Membrane</keyword>
<feature type="transmembrane region" description="Helical" evidence="1">
    <location>
        <begin position="45"/>
        <end position="67"/>
    </location>
</feature>
<proteinExistence type="predicted"/>
<reference evidence="2 3" key="1">
    <citation type="submission" date="2020-09" db="EMBL/GenBank/DDBJ databases">
        <title>Flavimobilis rhizosphaerae sp. nov., isolated from rhizosphere soil of Spartina alterniflora.</title>
        <authorList>
            <person name="Hanqin C."/>
        </authorList>
    </citation>
    <scope>NUCLEOTIDE SEQUENCE [LARGE SCALE GENOMIC DNA]</scope>
    <source>
        <strain evidence="2 3">GY 10621</strain>
    </source>
</reference>
<dbReference type="Proteomes" id="UP000642107">
    <property type="component" value="Unassembled WGS sequence"/>
</dbReference>
<evidence type="ECO:0000313" key="3">
    <source>
        <dbReference type="Proteomes" id="UP000642107"/>
    </source>
</evidence>
<keyword evidence="3" id="KW-1185">Reference proteome</keyword>
<protein>
    <recommendedName>
        <fullName evidence="4">ATP synthase protein I</fullName>
    </recommendedName>
</protein>
<keyword evidence="1" id="KW-0812">Transmembrane</keyword>